<organism evidence="2 3">
    <name type="scientific">Streptomyces gardneri</name>
    <dbReference type="NCBI Taxonomy" id="66892"/>
    <lineage>
        <taxon>Bacteria</taxon>
        <taxon>Bacillati</taxon>
        <taxon>Actinomycetota</taxon>
        <taxon>Actinomycetes</taxon>
        <taxon>Kitasatosporales</taxon>
        <taxon>Streptomycetaceae</taxon>
        <taxon>Streptomyces</taxon>
    </lineage>
</organism>
<gene>
    <name evidence="2" type="ORF">SGA01_75140</name>
</gene>
<proteinExistence type="predicted"/>
<dbReference type="Proteomes" id="UP000315226">
    <property type="component" value="Unassembled WGS sequence"/>
</dbReference>
<dbReference type="AlphaFoldDB" id="A0A4Y3RX82"/>
<feature type="compositionally biased region" description="Basic residues" evidence="1">
    <location>
        <begin position="55"/>
        <end position="75"/>
    </location>
</feature>
<dbReference type="InterPro" id="IPR058090">
    <property type="entry name" value="bL37_actino"/>
</dbReference>
<dbReference type="Pfam" id="PF26427">
    <property type="entry name" value="HR_L37"/>
    <property type="match status" value="1"/>
</dbReference>
<protein>
    <submittedName>
        <fullName evidence="2">Uncharacterized protein</fullName>
    </submittedName>
</protein>
<reference evidence="2 3" key="1">
    <citation type="submission" date="2019-06" db="EMBL/GenBank/DDBJ databases">
        <title>Whole genome shotgun sequence of Streptomyces gardneri NBRC 12865.</title>
        <authorList>
            <person name="Hosoyama A."/>
            <person name="Uohara A."/>
            <person name="Ohji S."/>
            <person name="Ichikawa N."/>
        </authorList>
    </citation>
    <scope>NUCLEOTIDE SEQUENCE [LARGE SCALE GENOMIC DNA]</scope>
    <source>
        <strain evidence="2 3">NBRC 12865</strain>
    </source>
</reference>
<evidence type="ECO:0000313" key="2">
    <source>
        <dbReference type="EMBL" id="GEB61909.1"/>
    </source>
</evidence>
<keyword evidence="3" id="KW-1185">Reference proteome</keyword>
<feature type="region of interest" description="Disordered" evidence="1">
    <location>
        <begin position="1"/>
        <end position="75"/>
    </location>
</feature>
<name>A0A4Y3RX82_9ACTN</name>
<comment type="caution">
    <text evidence="2">The sequence shown here is derived from an EMBL/GenBank/DDBJ whole genome shotgun (WGS) entry which is preliminary data.</text>
</comment>
<sequence length="75" mass="8042">MVAQFLDARQRPGDVVDGHGSIQDRGTDMRAPGPEPRLDSAGTPTGKGGIPMAKRGNKKRARKKKKANHGKRPNA</sequence>
<evidence type="ECO:0000313" key="3">
    <source>
        <dbReference type="Proteomes" id="UP000315226"/>
    </source>
</evidence>
<evidence type="ECO:0000256" key="1">
    <source>
        <dbReference type="SAM" id="MobiDB-lite"/>
    </source>
</evidence>
<accession>A0A4Y3RX82</accession>
<feature type="compositionally biased region" description="Basic and acidic residues" evidence="1">
    <location>
        <begin position="8"/>
        <end position="17"/>
    </location>
</feature>
<dbReference type="NCBIfam" id="NF047428">
    <property type="entry name" value="ribo_Myco_bL37"/>
    <property type="match status" value="1"/>
</dbReference>
<dbReference type="EMBL" id="BJMN01000070">
    <property type="protein sequence ID" value="GEB61909.1"/>
    <property type="molecule type" value="Genomic_DNA"/>
</dbReference>